<dbReference type="Proteomes" id="UP000325755">
    <property type="component" value="Chromosome"/>
</dbReference>
<evidence type="ECO:0000313" key="2">
    <source>
        <dbReference type="Proteomes" id="UP000325755"/>
    </source>
</evidence>
<evidence type="ECO:0000313" key="1">
    <source>
        <dbReference type="EMBL" id="QFY41633.1"/>
    </source>
</evidence>
<dbReference type="KEGG" id="mmob:F6R98_02510"/>
<dbReference type="EMBL" id="CP044205">
    <property type="protein sequence ID" value="QFY41633.1"/>
    <property type="molecule type" value="Genomic_DNA"/>
</dbReference>
<dbReference type="AlphaFoldDB" id="A0A5Q0BCI3"/>
<organism evidence="1 2">
    <name type="scientific">Candidatus Methylospira mobilis</name>
    <dbReference type="NCBI Taxonomy" id="1808979"/>
    <lineage>
        <taxon>Bacteria</taxon>
        <taxon>Pseudomonadati</taxon>
        <taxon>Pseudomonadota</taxon>
        <taxon>Gammaproteobacteria</taxon>
        <taxon>Methylococcales</taxon>
        <taxon>Methylococcaceae</taxon>
        <taxon>Candidatus Methylospira</taxon>
    </lineage>
</organism>
<accession>A0A5Q0BCI3</accession>
<sequence>MTFFVNKAIPLAFLVSIAARRNDGFHIPRYDGLDQRIAVMAFVADKRARTRWHQRRQGFGLSDVMASLRSVRIREDSPRHP</sequence>
<name>A0A5Q0BCI3_9GAMM</name>
<keyword evidence="2" id="KW-1185">Reference proteome</keyword>
<proteinExistence type="predicted"/>
<gene>
    <name evidence="1" type="ORF">F6R98_02510</name>
</gene>
<dbReference type="InParanoid" id="A0A5Q0BCI3"/>
<reference evidence="1 2" key="1">
    <citation type="submission" date="2019-09" db="EMBL/GenBank/DDBJ databases">
        <title>Ecophysiology of the spiral-shaped methanotroph Methylospira mobilis as revealed by the complete genome sequence.</title>
        <authorList>
            <person name="Oshkin I.Y."/>
            <person name="Dedysh S.N."/>
            <person name="Miroshnikov K."/>
            <person name="Danilova O.V."/>
            <person name="Hakobyan A."/>
            <person name="Liesack W."/>
        </authorList>
    </citation>
    <scope>NUCLEOTIDE SEQUENCE [LARGE SCALE GENOMIC DNA]</scope>
    <source>
        <strain evidence="1 2">Shm1</strain>
    </source>
</reference>
<dbReference type="RefSeq" id="WP_153247617.1">
    <property type="nucleotide sequence ID" value="NZ_CP044205.1"/>
</dbReference>
<protein>
    <submittedName>
        <fullName evidence="1">Uncharacterized protein</fullName>
    </submittedName>
</protein>